<organism evidence="2">
    <name type="scientific">marine metagenome</name>
    <dbReference type="NCBI Taxonomy" id="408172"/>
    <lineage>
        <taxon>unclassified sequences</taxon>
        <taxon>metagenomes</taxon>
        <taxon>ecological metagenomes</taxon>
    </lineage>
</organism>
<gene>
    <name evidence="2" type="ORF">METZ01_LOCUS3150</name>
</gene>
<reference evidence="2" key="1">
    <citation type="submission" date="2018-05" db="EMBL/GenBank/DDBJ databases">
        <authorList>
            <person name="Lanie J.A."/>
            <person name="Ng W.-L."/>
            <person name="Kazmierczak K.M."/>
            <person name="Andrzejewski T.M."/>
            <person name="Davidsen T.M."/>
            <person name="Wayne K.J."/>
            <person name="Tettelin H."/>
            <person name="Glass J.I."/>
            <person name="Rusch D."/>
            <person name="Podicherti R."/>
            <person name="Tsui H.-C.T."/>
            <person name="Winkler M.E."/>
        </authorList>
    </citation>
    <scope>NUCLEOTIDE SEQUENCE</scope>
</reference>
<dbReference type="EMBL" id="UINC01000163">
    <property type="protein sequence ID" value="SUZ50296.1"/>
    <property type="molecule type" value="Genomic_DNA"/>
</dbReference>
<keyword evidence="1" id="KW-1133">Transmembrane helix</keyword>
<evidence type="ECO:0000256" key="1">
    <source>
        <dbReference type="SAM" id="Phobius"/>
    </source>
</evidence>
<keyword evidence="1" id="KW-0472">Membrane</keyword>
<sequence>MDEVIVSSIELIFNKFQQQKTDTFLLIGYAYLMYCHAFLYIIQ</sequence>
<evidence type="ECO:0000313" key="2">
    <source>
        <dbReference type="EMBL" id="SUZ50296.1"/>
    </source>
</evidence>
<feature type="transmembrane region" description="Helical" evidence="1">
    <location>
        <begin position="23"/>
        <end position="42"/>
    </location>
</feature>
<dbReference type="AlphaFoldDB" id="A0A381N6P3"/>
<name>A0A381N6P3_9ZZZZ</name>
<proteinExistence type="predicted"/>
<accession>A0A381N6P3</accession>
<keyword evidence="1" id="KW-0812">Transmembrane</keyword>
<protein>
    <submittedName>
        <fullName evidence="2">Uncharacterized protein</fullName>
    </submittedName>
</protein>